<organism evidence="2 3">
    <name type="scientific">Chitinophaga eiseniae</name>
    <dbReference type="NCBI Taxonomy" id="634771"/>
    <lineage>
        <taxon>Bacteria</taxon>
        <taxon>Pseudomonadati</taxon>
        <taxon>Bacteroidota</taxon>
        <taxon>Chitinophagia</taxon>
        <taxon>Chitinophagales</taxon>
        <taxon>Chitinophagaceae</taxon>
        <taxon>Chitinophaga</taxon>
    </lineage>
</organism>
<keyword evidence="1" id="KW-0812">Transmembrane</keyword>
<dbReference type="EMBL" id="JABAHZ010000001">
    <property type="protein sequence ID" value="NLR78023.1"/>
    <property type="molecule type" value="Genomic_DNA"/>
</dbReference>
<accession>A0A847SE30</accession>
<sequence length="138" mass="15685">MRLPRFIFKNKNVESPVGNWISTKVDLLFIKVAEYLNRKQASLSRRQKIRCLAMFITVFGGMSILSLVQVLIRNTPGIVIKENVDMPLIQDSGIYGSSSSAADSLYIQEYLNLVDSIRRTPNGPDILQKMQDNLFFSK</sequence>
<dbReference type="RefSeq" id="WP_168737378.1">
    <property type="nucleotide sequence ID" value="NZ_JABAHZ010000001.1"/>
</dbReference>
<keyword evidence="1" id="KW-0472">Membrane</keyword>
<name>A0A847SE30_9BACT</name>
<dbReference type="AlphaFoldDB" id="A0A847SE30"/>
<keyword evidence="3" id="KW-1185">Reference proteome</keyword>
<evidence type="ECO:0000313" key="2">
    <source>
        <dbReference type="EMBL" id="NLR78023.1"/>
    </source>
</evidence>
<keyword evidence="1" id="KW-1133">Transmembrane helix</keyword>
<dbReference type="Proteomes" id="UP000552864">
    <property type="component" value="Unassembled WGS sequence"/>
</dbReference>
<comment type="caution">
    <text evidence="2">The sequence shown here is derived from an EMBL/GenBank/DDBJ whole genome shotgun (WGS) entry which is preliminary data.</text>
</comment>
<reference evidence="2 3" key="1">
    <citation type="submission" date="2020-04" db="EMBL/GenBank/DDBJ databases">
        <authorList>
            <person name="Yin C."/>
        </authorList>
    </citation>
    <scope>NUCLEOTIDE SEQUENCE [LARGE SCALE GENOMIC DNA]</scope>
    <source>
        <strain evidence="2 3">Ak56</strain>
    </source>
</reference>
<protein>
    <submittedName>
        <fullName evidence="2">Uncharacterized protein</fullName>
    </submittedName>
</protein>
<evidence type="ECO:0000256" key="1">
    <source>
        <dbReference type="SAM" id="Phobius"/>
    </source>
</evidence>
<proteinExistence type="predicted"/>
<evidence type="ECO:0000313" key="3">
    <source>
        <dbReference type="Proteomes" id="UP000552864"/>
    </source>
</evidence>
<feature type="transmembrane region" description="Helical" evidence="1">
    <location>
        <begin position="52"/>
        <end position="72"/>
    </location>
</feature>
<gene>
    <name evidence="2" type="ORF">HGH91_05270</name>
</gene>